<dbReference type="AlphaFoldDB" id="A0A1I4WE45"/>
<organism evidence="2 3">
    <name type="scientific">Paenimyroides ummariense</name>
    <dbReference type="NCBI Taxonomy" id="913024"/>
    <lineage>
        <taxon>Bacteria</taxon>
        <taxon>Pseudomonadati</taxon>
        <taxon>Bacteroidota</taxon>
        <taxon>Flavobacteriia</taxon>
        <taxon>Flavobacteriales</taxon>
        <taxon>Flavobacteriaceae</taxon>
        <taxon>Paenimyroides</taxon>
    </lineage>
</organism>
<name>A0A1I4WE45_9FLAO</name>
<keyword evidence="1" id="KW-0732">Signal</keyword>
<evidence type="ECO:0000256" key="1">
    <source>
        <dbReference type="SAM" id="SignalP"/>
    </source>
</evidence>
<proteinExistence type="predicted"/>
<accession>A0A1I4WE45</accession>
<evidence type="ECO:0000313" key="2">
    <source>
        <dbReference type="EMBL" id="SFN12041.1"/>
    </source>
</evidence>
<dbReference type="STRING" id="913024.SAMN05421741_101192"/>
<dbReference type="Proteomes" id="UP000199036">
    <property type="component" value="Unassembled WGS sequence"/>
</dbReference>
<evidence type="ECO:0008006" key="4">
    <source>
        <dbReference type="Google" id="ProtNLM"/>
    </source>
</evidence>
<gene>
    <name evidence="2" type="ORF">SAMN05421741_101192</name>
</gene>
<protein>
    <recommendedName>
        <fullName evidence="4">DUF4468 domain-containing protein</fullName>
    </recommendedName>
</protein>
<feature type="signal peptide" evidence="1">
    <location>
        <begin position="1"/>
        <end position="19"/>
    </location>
</feature>
<keyword evidence="3" id="KW-1185">Reference proteome</keyword>
<feature type="chain" id="PRO_5011493318" description="DUF4468 domain-containing protein" evidence="1">
    <location>
        <begin position="20"/>
        <end position="167"/>
    </location>
</feature>
<sequence>MKQLIILFVLFLNWSVCVAQKNEKPLFKTDTISLFKSDNIENFKSQINHKLKMFDDEINDLSKSNSKISVITYKIHFKNNEVYITDIYFLDTKNKQFIEMFDTKSYTIKPNFDDVFGLCKDGWTGTSTDNNKSIDELSNLLTSNFKKNIEIRYAYFDIANQICYKTF</sequence>
<dbReference type="EMBL" id="FOVI01000001">
    <property type="protein sequence ID" value="SFN12041.1"/>
    <property type="molecule type" value="Genomic_DNA"/>
</dbReference>
<dbReference type="RefSeq" id="WP_143095554.1">
    <property type="nucleotide sequence ID" value="NZ_FOVI01000001.1"/>
</dbReference>
<evidence type="ECO:0000313" key="3">
    <source>
        <dbReference type="Proteomes" id="UP000199036"/>
    </source>
</evidence>
<reference evidence="3" key="1">
    <citation type="submission" date="2016-10" db="EMBL/GenBank/DDBJ databases">
        <authorList>
            <person name="Varghese N."/>
            <person name="Submissions S."/>
        </authorList>
    </citation>
    <scope>NUCLEOTIDE SEQUENCE [LARGE SCALE GENOMIC DNA]</scope>
    <source>
        <strain evidence="3">DS-12</strain>
    </source>
</reference>